<keyword evidence="4" id="KW-1185">Reference proteome</keyword>
<evidence type="ECO:0000256" key="1">
    <source>
        <dbReference type="SAM" id="MobiDB-lite"/>
    </source>
</evidence>
<dbReference type="EMBL" id="JACHXF010000007">
    <property type="protein sequence ID" value="MBB3096030.1"/>
    <property type="molecule type" value="Genomic_DNA"/>
</dbReference>
<accession>A0A7W5AH78</accession>
<proteinExistence type="predicted"/>
<evidence type="ECO:0000313" key="4">
    <source>
        <dbReference type="Proteomes" id="UP000590749"/>
    </source>
</evidence>
<organism evidence="3 4">
    <name type="scientific">Actinoplanes campanulatus</name>
    <dbReference type="NCBI Taxonomy" id="113559"/>
    <lineage>
        <taxon>Bacteria</taxon>
        <taxon>Bacillati</taxon>
        <taxon>Actinomycetota</taxon>
        <taxon>Actinomycetes</taxon>
        <taxon>Micromonosporales</taxon>
        <taxon>Micromonosporaceae</taxon>
        <taxon>Actinoplanes</taxon>
    </lineage>
</organism>
<reference evidence="3 4" key="1">
    <citation type="submission" date="2020-08" db="EMBL/GenBank/DDBJ databases">
        <title>Genomic Encyclopedia of Type Strains, Phase III (KMG-III): the genomes of soil and plant-associated and newly described type strains.</title>
        <authorList>
            <person name="Whitman W."/>
        </authorList>
    </citation>
    <scope>NUCLEOTIDE SEQUENCE [LARGE SCALE GENOMIC DNA]</scope>
    <source>
        <strain evidence="3 4">CECT 3287</strain>
    </source>
</reference>
<sequence>MTRDIEELIRAAQELRADQAPPAERVRAALPRRTAQVKKQRRYGLGGAIVAAAAVTAAIAVPSLAVRDDTGVAATVQPAAPGTAPATASASPAAPAQEPVAAEVDLGFKPTWVPSGFAEHIRTASAADPGNGFGPVLRRVWKQNVGIGDPWTGAELSLSVFSEMAGADVDRSGQPIDVNGAQGYYSPAQNDRKSSVIWHPAQNTVLLLSASKLDISRNDLLRMARSVRPDTGVTGVPARLNWLPDGWIITGTTVSGPSPSQWRAEFSTVRNQPVTYSEKQQKETKKDRLQAAGQLSVVVGLTTDAPPGGTELTVGGRPARIPVRSDEAGRGLLYLVVDLGGGRLLTLVGSGAGLTVDDLRRIAEQTVVEPAGLDWLGR</sequence>
<dbReference type="RefSeq" id="WP_183221224.1">
    <property type="nucleotide sequence ID" value="NZ_BMPW01000005.1"/>
</dbReference>
<evidence type="ECO:0000256" key="2">
    <source>
        <dbReference type="SAM" id="Phobius"/>
    </source>
</evidence>
<keyword evidence="2" id="KW-0812">Transmembrane</keyword>
<dbReference type="AlphaFoldDB" id="A0A7W5AH78"/>
<evidence type="ECO:0000313" key="3">
    <source>
        <dbReference type="EMBL" id="MBB3096030.1"/>
    </source>
</evidence>
<comment type="caution">
    <text evidence="3">The sequence shown here is derived from an EMBL/GenBank/DDBJ whole genome shotgun (WGS) entry which is preliminary data.</text>
</comment>
<feature type="region of interest" description="Disordered" evidence="1">
    <location>
        <begin position="79"/>
        <end position="98"/>
    </location>
</feature>
<feature type="transmembrane region" description="Helical" evidence="2">
    <location>
        <begin position="43"/>
        <end position="65"/>
    </location>
</feature>
<name>A0A7W5AH78_9ACTN</name>
<gene>
    <name evidence="3" type="ORF">FHR83_003700</name>
</gene>
<keyword evidence="2" id="KW-0472">Membrane</keyword>
<protein>
    <submittedName>
        <fullName evidence="3">Uncharacterized protein</fullName>
    </submittedName>
</protein>
<dbReference type="Proteomes" id="UP000590749">
    <property type="component" value="Unassembled WGS sequence"/>
</dbReference>
<keyword evidence="2" id="KW-1133">Transmembrane helix</keyword>